<protein>
    <recommendedName>
        <fullName evidence="1">Iron dependent repressor metal binding and dimerisation domain-containing protein</fullName>
    </recommendedName>
</protein>
<dbReference type="InterPro" id="IPR036421">
    <property type="entry name" value="Fe_dep_repressor_sf"/>
</dbReference>
<comment type="caution">
    <text evidence="2">The sequence shown here is derived from an EMBL/GenBank/DDBJ whole genome shotgun (WGS) entry which is preliminary data.</text>
</comment>
<evidence type="ECO:0000313" key="2">
    <source>
        <dbReference type="EMBL" id="CAI8037631.1"/>
    </source>
</evidence>
<dbReference type="SUPFAM" id="SSF47979">
    <property type="entry name" value="Iron-dependent repressor protein, dimerization domain"/>
    <property type="match status" value="1"/>
</dbReference>
<name>A0AA35X2P0_GEOBA</name>
<dbReference type="GO" id="GO:0046983">
    <property type="term" value="F:protein dimerization activity"/>
    <property type="evidence" value="ECO:0007669"/>
    <property type="project" value="InterPro"/>
</dbReference>
<dbReference type="AlphaFoldDB" id="A0AA35X2P0"/>
<dbReference type="Pfam" id="PF02742">
    <property type="entry name" value="Fe_dep_repr_C"/>
    <property type="match status" value="1"/>
</dbReference>
<organism evidence="2 3">
    <name type="scientific">Geodia barretti</name>
    <name type="common">Barrett's horny sponge</name>
    <dbReference type="NCBI Taxonomy" id="519541"/>
    <lineage>
        <taxon>Eukaryota</taxon>
        <taxon>Metazoa</taxon>
        <taxon>Porifera</taxon>
        <taxon>Demospongiae</taxon>
        <taxon>Heteroscleromorpha</taxon>
        <taxon>Tetractinellida</taxon>
        <taxon>Astrophorina</taxon>
        <taxon>Geodiidae</taxon>
        <taxon>Geodia</taxon>
    </lineage>
</organism>
<dbReference type="InterPro" id="IPR036388">
    <property type="entry name" value="WH-like_DNA-bd_sf"/>
</dbReference>
<feature type="non-terminal residue" evidence="2">
    <location>
        <position position="87"/>
    </location>
</feature>
<sequence>MLDVELHRAHVEAHLLEHAISPYLEERIMKKLGNADDLAVRVSDTGHRLCAKRGVIRLNEAEVGRDLVIDKIPVDDEVLWSIWCKNQ</sequence>
<proteinExistence type="predicted"/>
<gene>
    <name evidence="2" type="ORF">GBAR_LOCUS21046</name>
</gene>
<dbReference type="InterPro" id="IPR001367">
    <property type="entry name" value="Fe_dep_repressor"/>
</dbReference>
<feature type="domain" description="Iron dependent repressor metal binding and dimerisation" evidence="1">
    <location>
        <begin position="1"/>
        <end position="35"/>
    </location>
</feature>
<dbReference type="Proteomes" id="UP001174909">
    <property type="component" value="Unassembled WGS sequence"/>
</dbReference>
<dbReference type="GO" id="GO:0046914">
    <property type="term" value="F:transition metal ion binding"/>
    <property type="evidence" value="ECO:0007669"/>
    <property type="project" value="InterPro"/>
</dbReference>
<accession>A0AA35X2P0</accession>
<evidence type="ECO:0000313" key="3">
    <source>
        <dbReference type="Proteomes" id="UP001174909"/>
    </source>
</evidence>
<dbReference type="EMBL" id="CASHTH010002955">
    <property type="protein sequence ID" value="CAI8037631.1"/>
    <property type="molecule type" value="Genomic_DNA"/>
</dbReference>
<reference evidence="2" key="1">
    <citation type="submission" date="2023-03" db="EMBL/GenBank/DDBJ databases">
        <authorList>
            <person name="Steffen K."/>
            <person name="Cardenas P."/>
        </authorList>
    </citation>
    <scope>NUCLEOTIDE SEQUENCE</scope>
</reference>
<evidence type="ECO:0000259" key="1">
    <source>
        <dbReference type="Pfam" id="PF02742"/>
    </source>
</evidence>
<keyword evidence="3" id="KW-1185">Reference proteome</keyword>
<dbReference type="Gene3D" id="1.10.10.10">
    <property type="entry name" value="Winged helix-like DNA-binding domain superfamily/Winged helix DNA-binding domain"/>
    <property type="match status" value="1"/>
</dbReference>